<gene>
    <name evidence="2" type="ORF">TPL01_15290</name>
</gene>
<dbReference type="OrthoDB" id="9792229at2"/>
<dbReference type="AlphaFoldDB" id="A0A512L8C0"/>
<dbReference type="PANTHER" id="PTHR34610:SF4">
    <property type="entry name" value="SLL8027 PROTEIN"/>
    <property type="match status" value="1"/>
</dbReference>
<accession>A0A512L8C0</accession>
<dbReference type="GO" id="GO:0003677">
    <property type="term" value="F:DNA binding"/>
    <property type="evidence" value="ECO:0007669"/>
    <property type="project" value="UniProtKB-KW"/>
</dbReference>
<dbReference type="Pfam" id="PF13470">
    <property type="entry name" value="PIN_3"/>
    <property type="match status" value="1"/>
</dbReference>
<proteinExistence type="predicted"/>
<evidence type="ECO:0000259" key="1">
    <source>
        <dbReference type="Pfam" id="PF13470"/>
    </source>
</evidence>
<evidence type="ECO:0000313" key="3">
    <source>
        <dbReference type="Proteomes" id="UP000321337"/>
    </source>
</evidence>
<dbReference type="Proteomes" id="UP000321337">
    <property type="component" value="Unassembled WGS sequence"/>
</dbReference>
<dbReference type="InterPro" id="IPR002850">
    <property type="entry name" value="PIN_toxin-like"/>
</dbReference>
<dbReference type="InterPro" id="IPR029060">
    <property type="entry name" value="PIN-like_dom_sf"/>
</dbReference>
<evidence type="ECO:0000313" key="2">
    <source>
        <dbReference type="EMBL" id="GEP30391.1"/>
    </source>
</evidence>
<dbReference type="EMBL" id="BKAD01000013">
    <property type="protein sequence ID" value="GEP30391.1"/>
    <property type="molecule type" value="Genomic_DNA"/>
</dbReference>
<feature type="domain" description="PIN" evidence="1">
    <location>
        <begin position="2"/>
        <end position="113"/>
    </location>
</feature>
<dbReference type="SUPFAM" id="SSF88723">
    <property type="entry name" value="PIN domain-like"/>
    <property type="match status" value="1"/>
</dbReference>
<dbReference type="PANTHER" id="PTHR34610">
    <property type="entry name" value="SSL7007 PROTEIN"/>
    <property type="match status" value="1"/>
</dbReference>
<protein>
    <submittedName>
        <fullName evidence="2">DNA-binding protein</fullName>
    </submittedName>
</protein>
<keyword evidence="3" id="KW-1185">Reference proteome</keyword>
<comment type="caution">
    <text evidence="2">The sequence shown here is derived from an EMBL/GenBank/DDBJ whole genome shotgun (WGS) entry which is preliminary data.</text>
</comment>
<keyword evidence="2" id="KW-0238">DNA-binding</keyword>
<name>A0A512L8C0_9PROT</name>
<organism evidence="2 3">
    <name type="scientific">Sulfuriferula plumbiphila</name>
    <dbReference type="NCBI Taxonomy" id="171865"/>
    <lineage>
        <taxon>Bacteria</taxon>
        <taxon>Pseudomonadati</taxon>
        <taxon>Pseudomonadota</taxon>
        <taxon>Betaproteobacteria</taxon>
        <taxon>Nitrosomonadales</taxon>
        <taxon>Sulfuricellaceae</taxon>
        <taxon>Sulfuriferula</taxon>
    </lineage>
</organism>
<sequence>MRVVLDTNVLLSGLAYPQSLPGRIVAAWQHGSLEVVLSHCILNELARVLPKLTHRHGLNAQEMADLVDILAFQADLVEPDSSMEARLTDPMDQPVLNTWRAAQADYLLTGDKALLALGNEYPIITPAQFWQSHG</sequence>
<dbReference type="NCBIfam" id="TIGR00305">
    <property type="entry name" value="putative toxin-antitoxin system toxin component, PIN family"/>
    <property type="match status" value="1"/>
</dbReference>
<dbReference type="Gene3D" id="3.40.50.1010">
    <property type="entry name" value="5'-nuclease"/>
    <property type="match status" value="1"/>
</dbReference>
<dbReference type="RefSeq" id="WP_147072397.1">
    <property type="nucleotide sequence ID" value="NZ_AP021884.1"/>
</dbReference>
<dbReference type="InterPro" id="IPR002716">
    <property type="entry name" value="PIN_dom"/>
</dbReference>
<reference evidence="2 3" key="1">
    <citation type="submission" date="2019-07" db="EMBL/GenBank/DDBJ databases">
        <title>Whole genome shotgun sequence of Thiobacillus plumbophilus NBRC 107929.</title>
        <authorList>
            <person name="Hosoyama A."/>
            <person name="Uohara A."/>
            <person name="Ohji S."/>
            <person name="Ichikawa N."/>
        </authorList>
    </citation>
    <scope>NUCLEOTIDE SEQUENCE [LARGE SCALE GENOMIC DNA]</scope>
    <source>
        <strain evidence="2 3">NBRC 107929</strain>
    </source>
</reference>